<comment type="caution">
    <text evidence="2">The sequence shown here is derived from an EMBL/GenBank/DDBJ whole genome shotgun (WGS) entry which is preliminary data.</text>
</comment>
<feature type="chain" id="PRO_5003609176" description="Lipoprotein" evidence="1">
    <location>
        <begin position="26"/>
        <end position="191"/>
    </location>
</feature>
<dbReference type="STRING" id="907348.TresaDRAFT_2117"/>
<sequence>MERRCGIFFAVVLAVAVCFAPSSCALFGDDESVEKSAGALTASVRGSVAVSGAAPGVFRKSSARTALPSLGEELSYSVEASDGGRKYTADVDAENLSFSFGDLAVVEGGTEYTITATGKIGDETVLFGEVKKTLKPGDAFFCEVPVKPYMESGKGTVSLEIDVSETEIKSCAVNIPGEDSVIPPPYVPAGK</sequence>
<gene>
    <name evidence="2" type="ORF">TresaDRAFT_2117</name>
</gene>
<dbReference type="EMBL" id="AGRW01000039">
    <property type="protein sequence ID" value="EIC02475.1"/>
    <property type="molecule type" value="Genomic_DNA"/>
</dbReference>
<accession>H7EJ18</accession>
<name>H7EJ18_9SPIR</name>
<evidence type="ECO:0008006" key="4">
    <source>
        <dbReference type="Google" id="ProtNLM"/>
    </source>
</evidence>
<organism evidence="2 3">
    <name type="scientific">Treponema saccharophilum DSM 2985</name>
    <dbReference type="NCBI Taxonomy" id="907348"/>
    <lineage>
        <taxon>Bacteria</taxon>
        <taxon>Pseudomonadati</taxon>
        <taxon>Spirochaetota</taxon>
        <taxon>Spirochaetia</taxon>
        <taxon>Spirochaetales</taxon>
        <taxon>Treponemataceae</taxon>
        <taxon>Treponema</taxon>
    </lineage>
</organism>
<protein>
    <recommendedName>
        <fullName evidence="4">Lipoprotein</fullName>
    </recommendedName>
</protein>
<dbReference type="Proteomes" id="UP000003571">
    <property type="component" value="Unassembled WGS sequence"/>
</dbReference>
<dbReference type="AlphaFoldDB" id="H7EJ18"/>
<proteinExistence type="predicted"/>
<dbReference type="PATRIC" id="fig|907348.3.peg.830"/>
<reference evidence="2 3" key="1">
    <citation type="submission" date="2011-09" db="EMBL/GenBank/DDBJ databases">
        <title>The draft genome of Treponema saccharophilum DSM 2985.</title>
        <authorList>
            <consortium name="US DOE Joint Genome Institute (JGI-PGF)"/>
            <person name="Lucas S."/>
            <person name="Copeland A."/>
            <person name="Lapidus A."/>
            <person name="Glavina del Rio T."/>
            <person name="Dalin E."/>
            <person name="Tice H."/>
            <person name="Bruce D."/>
            <person name="Goodwin L."/>
            <person name="Pitluck S."/>
            <person name="Peters L."/>
            <person name="Kyrpides N."/>
            <person name="Mavromatis K."/>
            <person name="Ivanova N."/>
            <person name="Markowitz V."/>
            <person name="Cheng J.-F."/>
            <person name="Hugenholtz P."/>
            <person name="Woyke T."/>
            <person name="Wu D."/>
            <person name="Gronow S."/>
            <person name="Wellnitz S."/>
            <person name="Brambilla E."/>
            <person name="Klenk H.-P."/>
            <person name="Eisen J.A."/>
        </authorList>
    </citation>
    <scope>NUCLEOTIDE SEQUENCE [LARGE SCALE GENOMIC DNA]</scope>
    <source>
        <strain evidence="2 3">DSM 2985</strain>
    </source>
</reference>
<evidence type="ECO:0000313" key="3">
    <source>
        <dbReference type="Proteomes" id="UP000003571"/>
    </source>
</evidence>
<feature type="signal peptide" evidence="1">
    <location>
        <begin position="1"/>
        <end position="25"/>
    </location>
</feature>
<keyword evidence="3" id="KW-1185">Reference proteome</keyword>
<keyword evidence="1" id="KW-0732">Signal</keyword>
<dbReference type="RefSeq" id="WP_004266630.1">
    <property type="nucleotide sequence ID" value="NZ_AGRW01000039.1"/>
</dbReference>
<evidence type="ECO:0000313" key="2">
    <source>
        <dbReference type="EMBL" id="EIC02475.1"/>
    </source>
</evidence>
<evidence type="ECO:0000256" key="1">
    <source>
        <dbReference type="SAM" id="SignalP"/>
    </source>
</evidence>